<evidence type="ECO:0000256" key="1">
    <source>
        <dbReference type="SAM" id="MobiDB-lite"/>
    </source>
</evidence>
<dbReference type="EMBL" id="NRRL01000103">
    <property type="protein sequence ID" value="MBK1670603.1"/>
    <property type="molecule type" value="Genomic_DNA"/>
</dbReference>
<comment type="caution">
    <text evidence="2">The sequence shown here is derived from an EMBL/GenBank/DDBJ whole genome shotgun (WGS) entry which is preliminary data.</text>
</comment>
<dbReference type="Proteomes" id="UP001296873">
    <property type="component" value="Unassembled WGS sequence"/>
</dbReference>
<evidence type="ECO:0000313" key="2">
    <source>
        <dbReference type="EMBL" id="MBK1670603.1"/>
    </source>
</evidence>
<organism evidence="2 3">
    <name type="scientific">Rhodovibrio sodomensis</name>
    <dbReference type="NCBI Taxonomy" id="1088"/>
    <lineage>
        <taxon>Bacteria</taxon>
        <taxon>Pseudomonadati</taxon>
        <taxon>Pseudomonadota</taxon>
        <taxon>Alphaproteobacteria</taxon>
        <taxon>Rhodospirillales</taxon>
        <taxon>Rhodovibrionaceae</taxon>
        <taxon>Rhodovibrio</taxon>
    </lineage>
</organism>
<gene>
    <name evidence="2" type="ORF">CKO28_21515</name>
</gene>
<protein>
    <recommendedName>
        <fullName evidence="4">DUF4194 domain-containing protein</fullName>
    </recommendedName>
</protein>
<evidence type="ECO:0008006" key="4">
    <source>
        <dbReference type="Google" id="ProtNLM"/>
    </source>
</evidence>
<dbReference type="RefSeq" id="WP_200343037.1">
    <property type="nucleotide sequence ID" value="NZ_NRRL01000103.1"/>
</dbReference>
<reference evidence="2 3" key="1">
    <citation type="journal article" date="2020" name="Microorganisms">
        <title>Osmotic Adaptation and Compatible Solute Biosynthesis of Phototrophic Bacteria as Revealed from Genome Analyses.</title>
        <authorList>
            <person name="Imhoff J.F."/>
            <person name="Rahn T."/>
            <person name="Kunzel S."/>
            <person name="Keller A."/>
            <person name="Neulinger S.C."/>
        </authorList>
    </citation>
    <scope>NUCLEOTIDE SEQUENCE [LARGE SCALE GENOMIC DNA]</scope>
    <source>
        <strain evidence="2 3">DSM 9895</strain>
    </source>
</reference>
<proteinExistence type="predicted"/>
<evidence type="ECO:0000313" key="3">
    <source>
        <dbReference type="Proteomes" id="UP001296873"/>
    </source>
</evidence>
<feature type="compositionally biased region" description="Low complexity" evidence="1">
    <location>
        <begin position="216"/>
        <end position="230"/>
    </location>
</feature>
<dbReference type="InterPro" id="IPR025449">
    <property type="entry name" value="JetB"/>
</dbReference>
<accession>A0ABS1DJT9</accession>
<feature type="region of interest" description="Disordered" evidence="1">
    <location>
        <begin position="202"/>
        <end position="230"/>
    </location>
</feature>
<keyword evidence="3" id="KW-1185">Reference proteome</keyword>
<sequence length="230" mass="25699">MLDFLELAGFQVDERTARRIQQAAHELLDRQFIHAGDRGGMKHWEVLTSPRHERIFAAFFEMCGRKFVKNERERWVGVVPDLEAIALPNMLLGQTIVALVLALVYQEHLNDGEVESGAIVHTDTAQVFERLAYVLGRERMKPAELHDQLQEFKRRGIVAFGERDDETEAIELYIRPVVKYLVSEDAAAALRKFAGDAERGLDAAEDEVAGGDHPDTATGEEAATDGTEAA</sequence>
<name>A0ABS1DJT9_9PROT</name>
<dbReference type="Pfam" id="PF13835">
    <property type="entry name" value="DUF4194"/>
    <property type="match status" value="1"/>
</dbReference>